<dbReference type="EMBL" id="JAPWTK010001328">
    <property type="protein sequence ID" value="KAJ8932977.1"/>
    <property type="molecule type" value="Genomic_DNA"/>
</dbReference>
<sequence length="239" mass="27969">MRVVMKLTDPLLDAGRTLFVDNYYTSVRLAKLLLERSTHLVGTLRKKRKMNCQEIETKKLKKGEIIARISPPGIMMLKWKDKRYVMMLSTKHLAETKVVPSRTDPERKKPQVVVDYNDSKAFIDLSDQHKAHNTPLRRGVKWYRKLSIELILGTALVNAFVIYKEVTQQQITITNFKTQTLRRILEKRECPPMVQETNAPLHDLQNIAIRRRCVVCYENVQEELGREAAQRKTPRSKWQ</sequence>
<proteinExistence type="predicted"/>
<dbReference type="Proteomes" id="UP001162162">
    <property type="component" value="Unassembled WGS sequence"/>
</dbReference>
<name>A0AAV8X336_9CUCU</name>
<feature type="domain" description="PiggyBac transposable element-derived protein" evidence="1">
    <location>
        <begin position="2"/>
        <end position="160"/>
    </location>
</feature>
<organism evidence="2 3">
    <name type="scientific">Aromia moschata</name>
    <dbReference type="NCBI Taxonomy" id="1265417"/>
    <lineage>
        <taxon>Eukaryota</taxon>
        <taxon>Metazoa</taxon>
        <taxon>Ecdysozoa</taxon>
        <taxon>Arthropoda</taxon>
        <taxon>Hexapoda</taxon>
        <taxon>Insecta</taxon>
        <taxon>Pterygota</taxon>
        <taxon>Neoptera</taxon>
        <taxon>Endopterygota</taxon>
        <taxon>Coleoptera</taxon>
        <taxon>Polyphaga</taxon>
        <taxon>Cucujiformia</taxon>
        <taxon>Chrysomeloidea</taxon>
        <taxon>Cerambycidae</taxon>
        <taxon>Cerambycinae</taxon>
        <taxon>Callichromatini</taxon>
        <taxon>Aromia</taxon>
    </lineage>
</organism>
<protein>
    <recommendedName>
        <fullName evidence="1">PiggyBac transposable element-derived protein domain-containing protein</fullName>
    </recommendedName>
</protein>
<dbReference type="PANTHER" id="PTHR46599:SF3">
    <property type="entry name" value="PIGGYBAC TRANSPOSABLE ELEMENT-DERIVED PROTEIN 4"/>
    <property type="match status" value="1"/>
</dbReference>
<gene>
    <name evidence="2" type="ORF">NQ318_011194</name>
</gene>
<evidence type="ECO:0000313" key="2">
    <source>
        <dbReference type="EMBL" id="KAJ8932977.1"/>
    </source>
</evidence>
<keyword evidence="3" id="KW-1185">Reference proteome</keyword>
<evidence type="ECO:0000259" key="1">
    <source>
        <dbReference type="Pfam" id="PF13843"/>
    </source>
</evidence>
<dbReference type="Pfam" id="PF13843">
    <property type="entry name" value="DDE_Tnp_1_7"/>
    <property type="match status" value="1"/>
</dbReference>
<evidence type="ECO:0000313" key="3">
    <source>
        <dbReference type="Proteomes" id="UP001162162"/>
    </source>
</evidence>
<accession>A0AAV8X336</accession>
<reference evidence="2" key="1">
    <citation type="journal article" date="2023" name="Insect Mol. Biol.">
        <title>Genome sequencing provides insights into the evolution of gene families encoding plant cell wall-degrading enzymes in longhorned beetles.</title>
        <authorList>
            <person name="Shin N.R."/>
            <person name="Okamura Y."/>
            <person name="Kirsch R."/>
            <person name="Pauchet Y."/>
        </authorList>
    </citation>
    <scope>NUCLEOTIDE SEQUENCE</scope>
    <source>
        <strain evidence="2">AMC_N1</strain>
    </source>
</reference>
<dbReference type="InterPro" id="IPR029526">
    <property type="entry name" value="PGBD"/>
</dbReference>
<dbReference type="AlphaFoldDB" id="A0AAV8X336"/>
<dbReference type="PANTHER" id="PTHR46599">
    <property type="entry name" value="PIGGYBAC TRANSPOSABLE ELEMENT-DERIVED PROTEIN 4"/>
    <property type="match status" value="1"/>
</dbReference>
<comment type="caution">
    <text evidence="2">The sequence shown here is derived from an EMBL/GenBank/DDBJ whole genome shotgun (WGS) entry which is preliminary data.</text>
</comment>